<organism evidence="2 3">
    <name type="scientific">Mesorhizobium dulcispinae</name>
    <dbReference type="NCBI Taxonomy" id="3072316"/>
    <lineage>
        <taxon>Bacteria</taxon>
        <taxon>Pseudomonadati</taxon>
        <taxon>Pseudomonadota</taxon>
        <taxon>Alphaproteobacteria</taxon>
        <taxon>Hyphomicrobiales</taxon>
        <taxon>Phyllobacteriaceae</taxon>
        <taxon>Mesorhizobium</taxon>
    </lineage>
</organism>
<name>A0ABU4XBX6_9HYPH</name>
<dbReference type="PROSITE" id="PS51819">
    <property type="entry name" value="VOC"/>
    <property type="match status" value="1"/>
</dbReference>
<evidence type="ECO:0000259" key="1">
    <source>
        <dbReference type="PROSITE" id="PS51819"/>
    </source>
</evidence>
<dbReference type="InterPro" id="IPR029068">
    <property type="entry name" value="Glyas_Bleomycin-R_OHBP_Dase"/>
</dbReference>
<dbReference type="InterPro" id="IPR037523">
    <property type="entry name" value="VOC_core"/>
</dbReference>
<dbReference type="InterPro" id="IPR004360">
    <property type="entry name" value="Glyas_Fos-R_dOase_dom"/>
</dbReference>
<dbReference type="PANTHER" id="PTHR36437">
    <property type="entry name" value="GLYOXALASE/BLEOMYCIN RESISTANCE PROTEIN/DIOXYGENASE"/>
    <property type="match status" value="1"/>
</dbReference>
<dbReference type="Proteomes" id="UP001271780">
    <property type="component" value="Unassembled WGS sequence"/>
</dbReference>
<dbReference type="PANTHER" id="PTHR36437:SF2">
    <property type="entry name" value="GLYOXALASE_BLEOMYCIN RESISTANCE PROTEIN_DIOXYGENASE"/>
    <property type="match status" value="1"/>
</dbReference>
<dbReference type="RefSeq" id="WP_320264891.1">
    <property type="nucleotide sequence ID" value="NZ_JAVIIX010000005.1"/>
</dbReference>
<keyword evidence="3" id="KW-1185">Reference proteome</keyword>
<feature type="domain" description="VOC" evidence="1">
    <location>
        <begin position="4"/>
        <end position="121"/>
    </location>
</feature>
<comment type="caution">
    <text evidence="2">The sequence shown here is derived from an EMBL/GenBank/DDBJ whole genome shotgun (WGS) entry which is preliminary data.</text>
</comment>
<proteinExistence type="predicted"/>
<evidence type="ECO:0000313" key="2">
    <source>
        <dbReference type="EMBL" id="MDX8472291.1"/>
    </source>
</evidence>
<dbReference type="Pfam" id="PF00903">
    <property type="entry name" value="Glyoxalase"/>
    <property type="match status" value="1"/>
</dbReference>
<dbReference type="Gene3D" id="3.10.180.10">
    <property type="entry name" value="2,3-Dihydroxybiphenyl 1,2-Dioxygenase, domain 1"/>
    <property type="match status" value="1"/>
</dbReference>
<sequence>MLKKVAYVALLVSDQDKALDFYTNVIGLERRIDAPTPSGPRFLTVGVRGQDFEFVLWPGSPAKAELGSAVYTIEVEDCRTAFETLKSRGVTFEPPEVLDFPWGYAARFEDPDGNLLQVREGRGAFRR</sequence>
<evidence type="ECO:0000313" key="3">
    <source>
        <dbReference type="Proteomes" id="UP001271780"/>
    </source>
</evidence>
<dbReference type="EMBL" id="JAVIIZ010000004">
    <property type="protein sequence ID" value="MDX8472291.1"/>
    <property type="molecule type" value="Genomic_DNA"/>
</dbReference>
<gene>
    <name evidence="2" type="ORF">RFM27_09435</name>
</gene>
<protein>
    <submittedName>
        <fullName evidence="2">VOC family protein</fullName>
    </submittedName>
</protein>
<dbReference type="SUPFAM" id="SSF54593">
    <property type="entry name" value="Glyoxalase/Bleomycin resistance protein/Dihydroxybiphenyl dioxygenase"/>
    <property type="match status" value="1"/>
</dbReference>
<accession>A0ABU4XBX6</accession>
<reference evidence="2 3" key="1">
    <citation type="submission" date="2023-08" db="EMBL/GenBank/DDBJ databases">
        <title>Implementing the SeqCode for naming new Mesorhizobium species isolated from Vachellia karroo root nodules.</title>
        <authorList>
            <person name="Van Lill M."/>
        </authorList>
    </citation>
    <scope>NUCLEOTIDE SEQUENCE [LARGE SCALE GENOMIC DNA]</scope>
    <source>
        <strain evidence="2 3">VK23A</strain>
    </source>
</reference>